<reference evidence="5" key="1">
    <citation type="journal article" date="2016" name="Nat. Genet.">
        <title>A high-quality carrot genome assembly provides new insights into carotenoid accumulation and asterid genome evolution.</title>
        <authorList>
            <person name="Iorizzo M."/>
            <person name="Ellison S."/>
            <person name="Senalik D."/>
            <person name="Zeng P."/>
            <person name="Satapoomin P."/>
            <person name="Huang J."/>
            <person name="Bowman M."/>
            <person name="Iovene M."/>
            <person name="Sanseverino W."/>
            <person name="Cavagnaro P."/>
            <person name="Yildiz M."/>
            <person name="Macko-Podgorni A."/>
            <person name="Moranska E."/>
            <person name="Grzebelus E."/>
            <person name="Grzebelus D."/>
            <person name="Ashrafi H."/>
            <person name="Zheng Z."/>
            <person name="Cheng S."/>
            <person name="Spooner D."/>
            <person name="Van Deynze A."/>
            <person name="Simon P."/>
        </authorList>
    </citation>
    <scope>NUCLEOTIDE SEQUENCE</scope>
    <source>
        <tissue evidence="5">Leaf</tissue>
    </source>
</reference>
<keyword evidence="2" id="KW-0645">Protease</keyword>
<dbReference type="Proteomes" id="UP000077755">
    <property type="component" value="Chromosome 6"/>
</dbReference>
<keyword evidence="3" id="KW-0378">Hydrolase</keyword>
<sequence length="232" mass="27559">MFQTPLPQDKMPKRKTKLAAIYLSPYVQRNVDLNAKYSTEEYSTWRWIIQQGKDPLEHVFKCGVQFCIREHMMTFKAKEKLYYSLVDVWATLLNDREKYKAPESPLRIFFDTAFSIFFPVLADEHYYLLCFNVKNKAFEVFDNIRLGKSAAKIYGKDVQLLKKHFVTYLEEKQLVLLADKIKQLKPTYPALKWQTLRNYEDCGIFLMRHMETYMGEQNTWNTGFKAEKVLAN</sequence>
<proteinExistence type="inferred from homology"/>
<comment type="similarity">
    <text evidence="1">Belongs to the peptidase C48 family.</text>
</comment>
<dbReference type="InterPro" id="IPR038765">
    <property type="entry name" value="Papain-like_cys_pep_sf"/>
</dbReference>
<keyword evidence="6" id="KW-1185">Reference proteome</keyword>
<name>A0AAF1B3Z2_DAUCS</name>
<evidence type="ECO:0000313" key="6">
    <source>
        <dbReference type="Proteomes" id="UP000077755"/>
    </source>
</evidence>
<evidence type="ECO:0000256" key="3">
    <source>
        <dbReference type="ARBA" id="ARBA00022801"/>
    </source>
</evidence>
<evidence type="ECO:0000259" key="4">
    <source>
        <dbReference type="Pfam" id="PF02902"/>
    </source>
</evidence>
<dbReference type="Pfam" id="PF02902">
    <property type="entry name" value="Peptidase_C48"/>
    <property type="match status" value="1"/>
</dbReference>
<dbReference type="EMBL" id="CP093348">
    <property type="protein sequence ID" value="WOH03773.1"/>
    <property type="molecule type" value="Genomic_DNA"/>
</dbReference>
<reference evidence="5" key="2">
    <citation type="submission" date="2022-03" db="EMBL/GenBank/DDBJ databases">
        <title>Draft title - Genomic analysis of global carrot germplasm unveils the trajectory of domestication and the origin of high carotenoid orange carrot.</title>
        <authorList>
            <person name="Iorizzo M."/>
            <person name="Ellison S."/>
            <person name="Senalik D."/>
            <person name="Macko-Podgorni A."/>
            <person name="Grzebelus D."/>
            <person name="Bostan H."/>
            <person name="Rolling W."/>
            <person name="Curaba J."/>
            <person name="Simon P."/>
        </authorList>
    </citation>
    <scope>NUCLEOTIDE SEQUENCE</scope>
    <source>
        <tissue evidence="5">Leaf</tissue>
    </source>
</reference>
<protein>
    <recommendedName>
        <fullName evidence="4">Ubiquitin-like protease family profile domain-containing protein</fullName>
    </recommendedName>
</protein>
<dbReference type="SUPFAM" id="SSF54001">
    <property type="entry name" value="Cysteine proteinases"/>
    <property type="match status" value="1"/>
</dbReference>
<evidence type="ECO:0000256" key="2">
    <source>
        <dbReference type="ARBA" id="ARBA00022670"/>
    </source>
</evidence>
<dbReference type="InterPro" id="IPR003653">
    <property type="entry name" value="Peptidase_C48_C"/>
</dbReference>
<accession>A0AAF1B3Z2</accession>
<evidence type="ECO:0000313" key="5">
    <source>
        <dbReference type="EMBL" id="WOH03773.1"/>
    </source>
</evidence>
<dbReference type="AlphaFoldDB" id="A0AAF1B3Z2"/>
<dbReference type="GO" id="GO:0008234">
    <property type="term" value="F:cysteine-type peptidase activity"/>
    <property type="evidence" value="ECO:0007669"/>
    <property type="project" value="InterPro"/>
</dbReference>
<feature type="domain" description="Ubiquitin-like protease family profile" evidence="4">
    <location>
        <begin position="114"/>
        <end position="221"/>
    </location>
</feature>
<evidence type="ECO:0000256" key="1">
    <source>
        <dbReference type="ARBA" id="ARBA00005234"/>
    </source>
</evidence>
<organism evidence="5 6">
    <name type="scientific">Daucus carota subsp. sativus</name>
    <name type="common">Carrot</name>
    <dbReference type="NCBI Taxonomy" id="79200"/>
    <lineage>
        <taxon>Eukaryota</taxon>
        <taxon>Viridiplantae</taxon>
        <taxon>Streptophyta</taxon>
        <taxon>Embryophyta</taxon>
        <taxon>Tracheophyta</taxon>
        <taxon>Spermatophyta</taxon>
        <taxon>Magnoliopsida</taxon>
        <taxon>eudicotyledons</taxon>
        <taxon>Gunneridae</taxon>
        <taxon>Pentapetalae</taxon>
        <taxon>asterids</taxon>
        <taxon>campanulids</taxon>
        <taxon>Apiales</taxon>
        <taxon>Apiaceae</taxon>
        <taxon>Apioideae</taxon>
        <taxon>Scandiceae</taxon>
        <taxon>Daucinae</taxon>
        <taxon>Daucus</taxon>
        <taxon>Daucus sect. Daucus</taxon>
    </lineage>
</organism>
<gene>
    <name evidence="5" type="ORF">DCAR_0623173</name>
</gene>
<dbReference type="GO" id="GO:0006508">
    <property type="term" value="P:proteolysis"/>
    <property type="evidence" value="ECO:0007669"/>
    <property type="project" value="UniProtKB-KW"/>
</dbReference>
<dbReference type="Gene3D" id="3.40.395.10">
    <property type="entry name" value="Adenoviral Proteinase, Chain A"/>
    <property type="match status" value="1"/>
</dbReference>